<reference evidence="2 3" key="1">
    <citation type="submission" date="2024-02" db="EMBL/GenBank/DDBJ databases">
        <title>A draft genome for the cacao thread blight pathogen Marasmius crinis-equi.</title>
        <authorList>
            <person name="Cohen S.P."/>
            <person name="Baruah I.K."/>
            <person name="Amoako-Attah I."/>
            <person name="Bukari Y."/>
            <person name="Meinhardt L.W."/>
            <person name="Bailey B.A."/>
        </authorList>
    </citation>
    <scope>NUCLEOTIDE SEQUENCE [LARGE SCALE GENOMIC DNA]</scope>
    <source>
        <strain evidence="2 3">GH-76</strain>
    </source>
</reference>
<feature type="compositionally biased region" description="Basic and acidic residues" evidence="1">
    <location>
        <begin position="1"/>
        <end position="10"/>
    </location>
</feature>
<dbReference type="InterPro" id="IPR014710">
    <property type="entry name" value="RmlC-like_jellyroll"/>
</dbReference>
<keyword evidence="2" id="KW-0560">Oxidoreductase</keyword>
<dbReference type="EC" id="1.13.11.5" evidence="2"/>
<dbReference type="Proteomes" id="UP001465976">
    <property type="component" value="Unassembled WGS sequence"/>
</dbReference>
<evidence type="ECO:0000313" key="3">
    <source>
        <dbReference type="Proteomes" id="UP001465976"/>
    </source>
</evidence>
<name>A0ABR3FH33_9AGAR</name>
<gene>
    <name evidence="2" type="primary">ADI1_3</name>
    <name evidence="2" type="ORF">V5O48_007334</name>
</gene>
<keyword evidence="2" id="KW-0223">Dioxygenase</keyword>
<dbReference type="Gene3D" id="2.60.120.10">
    <property type="entry name" value="Jelly Rolls"/>
    <property type="match status" value="1"/>
</dbReference>
<proteinExistence type="predicted"/>
<evidence type="ECO:0000313" key="2">
    <source>
        <dbReference type="EMBL" id="KAL0574638.1"/>
    </source>
</evidence>
<sequence>MRAYYRETKGDMLQPQDSGRPVSEEQLRAFGLRLWSLEGKSEDELLASFRQLARDLGIEGQSHLFDYRKQTCGMPGNPEATTKEVKESFLTPTLFACDILCGYVAGTKYFDFKDPGKQEWIRLDIKAPQVVLVPAGTLCEIRSPDVAAVECLFKTTDPLDSVLLKSENLDDHPVRATYLSESVGA</sequence>
<keyword evidence="3" id="KW-1185">Reference proteome</keyword>
<comment type="caution">
    <text evidence="2">The sequence shown here is derived from an EMBL/GenBank/DDBJ whole genome shotgun (WGS) entry which is preliminary data.</text>
</comment>
<evidence type="ECO:0000256" key="1">
    <source>
        <dbReference type="SAM" id="MobiDB-lite"/>
    </source>
</evidence>
<accession>A0ABR3FH33</accession>
<protein>
    <submittedName>
        <fullName evidence="2">1,2-dihydroxy-3-keto-5-methylthiopentene dioxygenase</fullName>
        <ecNumber evidence="2">1.13.11.5</ecNumber>
    </submittedName>
</protein>
<organism evidence="2 3">
    <name type="scientific">Marasmius crinis-equi</name>
    <dbReference type="NCBI Taxonomy" id="585013"/>
    <lineage>
        <taxon>Eukaryota</taxon>
        <taxon>Fungi</taxon>
        <taxon>Dikarya</taxon>
        <taxon>Basidiomycota</taxon>
        <taxon>Agaricomycotina</taxon>
        <taxon>Agaricomycetes</taxon>
        <taxon>Agaricomycetidae</taxon>
        <taxon>Agaricales</taxon>
        <taxon>Marasmiineae</taxon>
        <taxon>Marasmiaceae</taxon>
        <taxon>Marasmius</taxon>
    </lineage>
</organism>
<dbReference type="EMBL" id="JBAHYK010000380">
    <property type="protein sequence ID" value="KAL0574638.1"/>
    <property type="molecule type" value="Genomic_DNA"/>
</dbReference>
<dbReference type="GO" id="GO:0004411">
    <property type="term" value="F:homogentisate 1,2-dioxygenase activity"/>
    <property type="evidence" value="ECO:0007669"/>
    <property type="project" value="UniProtKB-EC"/>
</dbReference>
<feature type="region of interest" description="Disordered" evidence="1">
    <location>
        <begin position="1"/>
        <end position="22"/>
    </location>
</feature>